<evidence type="ECO:0000313" key="4">
    <source>
        <dbReference type="Proteomes" id="UP000230750"/>
    </source>
</evidence>
<dbReference type="PROSITE" id="PS50304">
    <property type="entry name" value="TUDOR"/>
    <property type="match status" value="1"/>
</dbReference>
<dbReference type="Proteomes" id="UP000230750">
    <property type="component" value="Unassembled WGS sequence"/>
</dbReference>
<reference evidence="3 4" key="1">
    <citation type="journal article" date="2017" name="PLoS Biol.">
        <title>The sea cucumber genome provides insights into morphological evolution and visceral regeneration.</title>
        <authorList>
            <person name="Zhang X."/>
            <person name="Sun L."/>
            <person name="Yuan J."/>
            <person name="Sun Y."/>
            <person name="Gao Y."/>
            <person name="Zhang L."/>
            <person name="Li S."/>
            <person name="Dai H."/>
            <person name="Hamel J.F."/>
            <person name="Liu C."/>
            <person name="Yu Y."/>
            <person name="Liu S."/>
            <person name="Lin W."/>
            <person name="Guo K."/>
            <person name="Jin S."/>
            <person name="Xu P."/>
            <person name="Storey K.B."/>
            <person name="Huan P."/>
            <person name="Zhang T."/>
            <person name="Zhou Y."/>
            <person name="Zhang J."/>
            <person name="Lin C."/>
            <person name="Li X."/>
            <person name="Xing L."/>
            <person name="Huo D."/>
            <person name="Sun M."/>
            <person name="Wang L."/>
            <person name="Mercier A."/>
            <person name="Li F."/>
            <person name="Yang H."/>
            <person name="Xiang J."/>
        </authorList>
    </citation>
    <scope>NUCLEOTIDE SEQUENCE [LARGE SCALE GENOMIC DNA]</scope>
    <source>
        <strain evidence="3">Shaxun</strain>
        <tissue evidence="3">Muscle</tissue>
    </source>
</reference>
<dbReference type="InterPro" id="IPR035437">
    <property type="entry name" value="SNase_OB-fold_sf"/>
</dbReference>
<evidence type="ECO:0000313" key="3">
    <source>
        <dbReference type="EMBL" id="PIK54005.1"/>
    </source>
</evidence>
<dbReference type="AlphaFoldDB" id="A0A2G8L1C1"/>
<feature type="compositionally biased region" description="Polar residues" evidence="1">
    <location>
        <begin position="133"/>
        <end position="150"/>
    </location>
</feature>
<proteinExistence type="predicted"/>
<dbReference type="EMBL" id="MRZV01000267">
    <property type="protein sequence ID" value="PIK54005.1"/>
    <property type="molecule type" value="Genomic_DNA"/>
</dbReference>
<dbReference type="Gene3D" id="2.40.50.90">
    <property type="match status" value="1"/>
</dbReference>
<dbReference type="SUPFAM" id="SSF63748">
    <property type="entry name" value="Tudor/PWWP/MBT"/>
    <property type="match status" value="1"/>
</dbReference>
<gene>
    <name evidence="3" type="ORF">BSL78_09090</name>
</gene>
<name>A0A2G8L1C1_STIJA</name>
<dbReference type="InterPro" id="IPR002999">
    <property type="entry name" value="Tudor"/>
</dbReference>
<organism evidence="3 4">
    <name type="scientific">Stichopus japonicus</name>
    <name type="common">Sea cucumber</name>
    <dbReference type="NCBI Taxonomy" id="307972"/>
    <lineage>
        <taxon>Eukaryota</taxon>
        <taxon>Metazoa</taxon>
        <taxon>Echinodermata</taxon>
        <taxon>Eleutherozoa</taxon>
        <taxon>Echinozoa</taxon>
        <taxon>Holothuroidea</taxon>
        <taxon>Aspidochirotacea</taxon>
        <taxon>Aspidochirotida</taxon>
        <taxon>Stichopodidae</taxon>
        <taxon>Apostichopus</taxon>
    </lineage>
</organism>
<sequence>MEVQGDLFKVQYIDFGNYDLINAGEMLPLPAQFEDGCALTFPCRLSGLDKFSAKASASEWGGKVVEEFVNLTMDAMLNARVVGTRDYITEVKLTRLDNQEDIGEKLLAMFGNIPEAIVEDSTSLESPAKQENADLNQSDVTSAKTNQQMTELERLREELAAKERENRELKELLQK</sequence>
<comment type="caution">
    <text evidence="3">The sequence shown here is derived from an EMBL/GenBank/DDBJ whole genome shotgun (WGS) entry which is preliminary data.</text>
</comment>
<protein>
    <recommendedName>
        <fullName evidence="2">Tudor domain-containing protein</fullName>
    </recommendedName>
</protein>
<evidence type="ECO:0000259" key="2">
    <source>
        <dbReference type="PROSITE" id="PS50304"/>
    </source>
</evidence>
<evidence type="ECO:0000256" key="1">
    <source>
        <dbReference type="SAM" id="MobiDB-lite"/>
    </source>
</evidence>
<accession>A0A2G8L1C1</accession>
<keyword evidence="4" id="KW-1185">Reference proteome</keyword>
<dbReference type="Pfam" id="PF00567">
    <property type="entry name" value="TUDOR"/>
    <property type="match status" value="1"/>
</dbReference>
<feature type="region of interest" description="Disordered" evidence="1">
    <location>
        <begin position="121"/>
        <end position="150"/>
    </location>
</feature>
<feature type="domain" description="Tudor" evidence="2">
    <location>
        <begin position="1"/>
        <end position="36"/>
    </location>
</feature>